<evidence type="ECO:0000256" key="1">
    <source>
        <dbReference type="ARBA" id="ARBA00022574"/>
    </source>
</evidence>
<dbReference type="InterPro" id="IPR040132">
    <property type="entry name" value="Tex1/THOC3"/>
</dbReference>
<dbReference type="Pfam" id="PF00400">
    <property type="entry name" value="WD40"/>
    <property type="match status" value="2"/>
</dbReference>
<feature type="repeat" description="WD" evidence="4">
    <location>
        <begin position="86"/>
        <end position="128"/>
    </location>
</feature>
<dbReference type="InterPro" id="IPR015943">
    <property type="entry name" value="WD40/YVTN_repeat-like_dom_sf"/>
</dbReference>
<dbReference type="PANTHER" id="PTHR22839">
    <property type="entry name" value="THO COMPLEX SUBUNIT 3 THO3"/>
    <property type="match status" value="1"/>
</dbReference>
<accession>A0ABD6E3I1</accession>
<keyword evidence="1 4" id="KW-0853">WD repeat</keyword>
<dbReference type="SUPFAM" id="SSF50978">
    <property type="entry name" value="WD40 repeat-like"/>
    <property type="match status" value="1"/>
</dbReference>
<evidence type="ECO:0000256" key="4">
    <source>
        <dbReference type="PROSITE-ProRule" id="PRU00221"/>
    </source>
</evidence>
<dbReference type="InterPro" id="IPR001680">
    <property type="entry name" value="WD40_rpt"/>
</dbReference>
<dbReference type="PROSITE" id="PS00678">
    <property type="entry name" value="WD_REPEATS_1"/>
    <property type="match status" value="2"/>
</dbReference>
<reference evidence="5 6" key="1">
    <citation type="submission" date="2024-08" db="EMBL/GenBank/DDBJ databases">
        <title>Gnathostoma spinigerum genome.</title>
        <authorList>
            <person name="Gonzalez-Bertolin B."/>
            <person name="Monzon S."/>
            <person name="Zaballos A."/>
            <person name="Jimenez P."/>
            <person name="Dekumyoy P."/>
            <person name="Varona S."/>
            <person name="Cuesta I."/>
            <person name="Sumanam S."/>
            <person name="Adisakwattana P."/>
            <person name="Gasser R.B."/>
            <person name="Hernandez-Gonzalez A."/>
            <person name="Young N.D."/>
            <person name="Perteguer M.J."/>
        </authorList>
    </citation>
    <scope>NUCLEOTIDE SEQUENCE [LARGE SCALE GENOMIC DNA]</scope>
    <source>
        <strain evidence="5">AL3</strain>
        <tissue evidence="5">Liver</tissue>
    </source>
</reference>
<dbReference type="AlphaFoldDB" id="A0ABD6E3I1"/>
<dbReference type="PROSITE" id="PS50082">
    <property type="entry name" value="WD_REPEATS_2"/>
    <property type="match status" value="1"/>
</dbReference>
<keyword evidence="6" id="KW-1185">Reference proteome</keyword>
<dbReference type="PANTHER" id="PTHR22839:SF0">
    <property type="entry name" value="THO COMPLEX SUBUNIT 3"/>
    <property type="match status" value="1"/>
</dbReference>
<evidence type="ECO:0000256" key="2">
    <source>
        <dbReference type="ARBA" id="ARBA00022737"/>
    </source>
</evidence>
<evidence type="ECO:0000313" key="5">
    <source>
        <dbReference type="EMBL" id="MFH4974420.1"/>
    </source>
</evidence>
<dbReference type="Gene3D" id="2.130.10.10">
    <property type="entry name" value="YVTN repeat-like/Quinoprotein amine dehydrogenase"/>
    <property type="match status" value="2"/>
</dbReference>
<organism evidence="5 6">
    <name type="scientific">Gnathostoma spinigerum</name>
    <dbReference type="NCBI Taxonomy" id="75299"/>
    <lineage>
        <taxon>Eukaryota</taxon>
        <taxon>Metazoa</taxon>
        <taxon>Ecdysozoa</taxon>
        <taxon>Nematoda</taxon>
        <taxon>Chromadorea</taxon>
        <taxon>Rhabditida</taxon>
        <taxon>Spirurina</taxon>
        <taxon>Gnathostomatomorpha</taxon>
        <taxon>Gnathostomatoidea</taxon>
        <taxon>Gnathostomatidae</taxon>
        <taxon>Gnathostoma</taxon>
    </lineage>
</organism>
<evidence type="ECO:0000256" key="3">
    <source>
        <dbReference type="ARBA" id="ARBA00046343"/>
    </source>
</evidence>
<keyword evidence="2" id="KW-0677">Repeat</keyword>
<sequence length="339" mass="37932">MGSESSDGQALSSRRNTQLESRLRTYEDAVNHFKKNDRMKVYDLQAVRALTLSWNCDGTRLACGAEKSVAVATLDSSYRVKDIFHGYGHNDQVDQVAFHRTNPNLVASASCDHTIRIWDIRQTRTHTKLPTKAQNLNVAWSPCGSYLLYGDKEDTISIVDGRSLKTVRVESFKEETNEFAFDPTGKFLFVALGGGKLNIYAMPEMKLLRSIQAHSPQATCMCVSLSPNGERLALGASDALCSLWDVKQLICEKVIGRMDYPLRSCSFSFDSQLLANASEDHFIDIAWSSTGERVCELRLNAETYSCAWHPYAYLLAFASAVSIDSRDRDMSVRLFGFSQ</sequence>
<dbReference type="Proteomes" id="UP001608902">
    <property type="component" value="Unassembled WGS sequence"/>
</dbReference>
<dbReference type="InterPro" id="IPR036322">
    <property type="entry name" value="WD40_repeat_dom_sf"/>
</dbReference>
<evidence type="ECO:0000313" key="6">
    <source>
        <dbReference type="Proteomes" id="UP001608902"/>
    </source>
</evidence>
<comment type="caution">
    <text evidence="5">The sequence shown here is derived from an EMBL/GenBank/DDBJ whole genome shotgun (WGS) entry which is preliminary data.</text>
</comment>
<gene>
    <name evidence="5" type="ORF">AB6A40_001129</name>
</gene>
<name>A0ABD6E3I1_9BILA</name>
<protein>
    <submittedName>
        <fullName evidence="5">Uncharacterized protein</fullName>
    </submittedName>
</protein>
<dbReference type="PROSITE" id="PS50294">
    <property type="entry name" value="WD_REPEATS_REGION"/>
    <property type="match status" value="1"/>
</dbReference>
<proteinExistence type="inferred from homology"/>
<dbReference type="EMBL" id="JBGFUD010000381">
    <property type="protein sequence ID" value="MFH4974420.1"/>
    <property type="molecule type" value="Genomic_DNA"/>
</dbReference>
<dbReference type="SMART" id="SM00320">
    <property type="entry name" value="WD40"/>
    <property type="match status" value="5"/>
</dbReference>
<comment type="similarity">
    <text evidence="3">Belongs to the THOC3 family.</text>
</comment>
<dbReference type="InterPro" id="IPR019775">
    <property type="entry name" value="WD40_repeat_CS"/>
</dbReference>